<proteinExistence type="predicted"/>
<evidence type="ECO:0000313" key="1">
    <source>
        <dbReference type="EMBL" id="KAK8391454.1"/>
    </source>
</evidence>
<comment type="caution">
    <text evidence="1">The sequence shown here is derived from an EMBL/GenBank/DDBJ whole genome shotgun (WGS) entry which is preliminary data.</text>
</comment>
<accession>A0AAW0TUL9</accession>
<dbReference type="AlphaFoldDB" id="A0AAW0TUL9"/>
<dbReference type="Proteomes" id="UP001487740">
    <property type="component" value="Unassembled WGS sequence"/>
</dbReference>
<keyword evidence="2" id="KW-1185">Reference proteome</keyword>
<organism evidence="1 2">
    <name type="scientific">Scylla paramamosain</name>
    <name type="common">Mud crab</name>
    <dbReference type="NCBI Taxonomy" id="85552"/>
    <lineage>
        <taxon>Eukaryota</taxon>
        <taxon>Metazoa</taxon>
        <taxon>Ecdysozoa</taxon>
        <taxon>Arthropoda</taxon>
        <taxon>Crustacea</taxon>
        <taxon>Multicrustacea</taxon>
        <taxon>Malacostraca</taxon>
        <taxon>Eumalacostraca</taxon>
        <taxon>Eucarida</taxon>
        <taxon>Decapoda</taxon>
        <taxon>Pleocyemata</taxon>
        <taxon>Brachyura</taxon>
        <taxon>Eubrachyura</taxon>
        <taxon>Portunoidea</taxon>
        <taxon>Portunidae</taxon>
        <taxon>Portuninae</taxon>
        <taxon>Scylla</taxon>
    </lineage>
</organism>
<sequence>MMRFIGILQYTCSRCRVCLSYSILDTSSLLERGLENLPFMSPCRPPASHPPVLLSVARREECLKEGILQREQESAGGVDIWKPRHGDAGNVVLGAAQRPTLAGRQVDDKFVLLLHHSLANRLLLAPQSPTPCRPASLIFP</sequence>
<gene>
    <name evidence="1" type="ORF">O3P69_017203</name>
</gene>
<name>A0AAW0TUL9_SCYPA</name>
<reference evidence="1 2" key="1">
    <citation type="submission" date="2023-03" db="EMBL/GenBank/DDBJ databases">
        <title>High-quality genome of Scylla paramamosain provides insights in environmental adaptation.</title>
        <authorList>
            <person name="Zhang L."/>
        </authorList>
    </citation>
    <scope>NUCLEOTIDE SEQUENCE [LARGE SCALE GENOMIC DNA]</scope>
    <source>
        <strain evidence="1">LZ_2023a</strain>
        <tissue evidence="1">Muscle</tissue>
    </source>
</reference>
<protein>
    <submittedName>
        <fullName evidence="1">Uncharacterized protein</fullName>
    </submittedName>
</protein>
<evidence type="ECO:0000313" key="2">
    <source>
        <dbReference type="Proteomes" id="UP001487740"/>
    </source>
</evidence>
<dbReference type="EMBL" id="JARAKH010000024">
    <property type="protein sequence ID" value="KAK8391454.1"/>
    <property type="molecule type" value="Genomic_DNA"/>
</dbReference>